<dbReference type="GO" id="GO:0160105">
    <property type="term" value="F:tRNA (adenine(22)-N1)-methyltransferase activity"/>
    <property type="evidence" value="ECO:0007669"/>
    <property type="project" value="InterPro"/>
</dbReference>
<proteinExistence type="predicted"/>
<organism evidence="1 2">
    <name type="scientific">Acetoanaerobium noterae</name>
    <dbReference type="NCBI Taxonomy" id="745369"/>
    <lineage>
        <taxon>Bacteria</taxon>
        <taxon>Bacillati</taxon>
        <taxon>Bacillota</taxon>
        <taxon>Clostridia</taxon>
        <taxon>Peptostreptococcales</taxon>
        <taxon>Filifactoraceae</taxon>
        <taxon>Acetoanaerobium</taxon>
    </lineage>
</organism>
<dbReference type="PANTHER" id="PTHR38451">
    <property type="entry name" value="TRNA (ADENINE(22)-N(1))-METHYLTRANSFERASE"/>
    <property type="match status" value="1"/>
</dbReference>
<keyword evidence="1" id="KW-0808">Transferase</keyword>
<dbReference type="Gene3D" id="3.40.50.150">
    <property type="entry name" value="Vaccinia Virus protein VP39"/>
    <property type="match status" value="1"/>
</dbReference>
<dbReference type="EMBL" id="FUYN01000001">
    <property type="protein sequence ID" value="SKB27076.1"/>
    <property type="molecule type" value="Genomic_DNA"/>
</dbReference>
<dbReference type="InterPro" id="IPR006901">
    <property type="entry name" value="TrmK"/>
</dbReference>
<evidence type="ECO:0000313" key="1">
    <source>
        <dbReference type="EMBL" id="SKB27076.1"/>
    </source>
</evidence>
<dbReference type="Pfam" id="PF12847">
    <property type="entry name" value="Methyltransf_18"/>
    <property type="match status" value="1"/>
</dbReference>
<dbReference type="GO" id="GO:0032259">
    <property type="term" value="P:methylation"/>
    <property type="evidence" value="ECO:0007669"/>
    <property type="project" value="UniProtKB-KW"/>
</dbReference>
<sequence length="242" mass="27450">MISKRLETILKLIPNGEVLADIGTDHGYIPTYAVKNNIVKKAIAADISKGSLEKAVIEIKNNNLQTKIETRLGSGLEVLEVDEADVVVIAGMGGILISEILNESYHKKYKAKHPIFIFQPVQFPEKLRQYLYKNNFDILDEELIEDEGKFYHIIVSRYSLEKVLKTIEPPFDEIGNINYRKANEVLFKLLQSKINTNKAIIGKIRESGSGENNAKVEELSLKIKCYEEMIEDAARTTQNKPR</sequence>
<dbReference type="PANTHER" id="PTHR38451:SF1">
    <property type="entry name" value="TRNA (ADENINE(22)-N(1))-METHYLTRANSFERASE"/>
    <property type="match status" value="1"/>
</dbReference>
<name>A0A1T4ZWK4_9FIRM</name>
<evidence type="ECO:0000313" key="2">
    <source>
        <dbReference type="Proteomes" id="UP000243406"/>
    </source>
</evidence>
<accession>A0A1T4ZWK4</accession>
<dbReference type="Proteomes" id="UP000243406">
    <property type="component" value="Unassembled WGS sequence"/>
</dbReference>
<keyword evidence="1" id="KW-0489">Methyltransferase</keyword>
<dbReference type="AlphaFoldDB" id="A0A1T4ZWK4"/>
<keyword evidence="2" id="KW-1185">Reference proteome</keyword>
<gene>
    <name evidence="1" type="ORF">SAMN02745120_0478</name>
</gene>
<dbReference type="OrthoDB" id="5881184at2"/>
<dbReference type="InterPro" id="IPR029063">
    <property type="entry name" value="SAM-dependent_MTases_sf"/>
</dbReference>
<protein>
    <submittedName>
        <fullName evidence="1">tRNA (Adenine22-N1)-methyltransferase</fullName>
    </submittedName>
</protein>
<dbReference type="RefSeq" id="WP_159446363.1">
    <property type="nucleotide sequence ID" value="NZ_FUYN01000001.1"/>
</dbReference>
<dbReference type="PIRSF" id="PIRSF018637">
    <property type="entry name" value="TrmK"/>
    <property type="match status" value="1"/>
</dbReference>
<dbReference type="SUPFAM" id="SSF53335">
    <property type="entry name" value="S-adenosyl-L-methionine-dependent methyltransferases"/>
    <property type="match status" value="1"/>
</dbReference>
<reference evidence="2" key="1">
    <citation type="submission" date="2017-02" db="EMBL/GenBank/DDBJ databases">
        <authorList>
            <person name="Varghese N."/>
            <person name="Submissions S."/>
        </authorList>
    </citation>
    <scope>NUCLEOTIDE SEQUENCE [LARGE SCALE GENOMIC DNA]</scope>
    <source>
        <strain evidence="2">ATCC 35199</strain>
    </source>
</reference>